<dbReference type="GO" id="GO:0003995">
    <property type="term" value="F:acyl-CoA dehydrogenase activity"/>
    <property type="evidence" value="ECO:0007669"/>
    <property type="project" value="TreeGrafter"/>
</dbReference>
<dbReference type="InterPro" id="IPR036250">
    <property type="entry name" value="AcylCo_DH-like_C"/>
</dbReference>
<gene>
    <name evidence="13" type="ORF">SAMN05660330_01856</name>
</gene>
<dbReference type="Gene3D" id="1.20.140.10">
    <property type="entry name" value="Butyryl-CoA Dehydrogenase, subunit A, domain 3"/>
    <property type="match status" value="2"/>
</dbReference>
<dbReference type="SUPFAM" id="SSF47203">
    <property type="entry name" value="Acyl-CoA dehydrogenase C-terminal domain-like"/>
    <property type="match status" value="1"/>
</dbReference>
<evidence type="ECO:0000313" key="14">
    <source>
        <dbReference type="Proteomes" id="UP000199073"/>
    </source>
</evidence>
<dbReference type="Proteomes" id="UP000199073">
    <property type="component" value="Unassembled WGS sequence"/>
</dbReference>
<evidence type="ECO:0000256" key="1">
    <source>
        <dbReference type="ARBA" id="ARBA00001974"/>
    </source>
</evidence>
<comment type="catalytic activity">
    <reaction evidence="7">
        <text>a 2,3-saturated acyl-CoA + A = a 2,3-dehydroacyl-CoA + AH2</text>
        <dbReference type="Rhea" id="RHEA:48608"/>
        <dbReference type="ChEBI" id="CHEBI:13193"/>
        <dbReference type="ChEBI" id="CHEBI:17499"/>
        <dbReference type="ChEBI" id="CHEBI:60015"/>
        <dbReference type="ChEBI" id="CHEBI:65111"/>
    </reaction>
</comment>
<dbReference type="Gene3D" id="2.40.110.10">
    <property type="entry name" value="Butyryl-CoA Dehydrogenase, subunit A, domain 2"/>
    <property type="match status" value="1"/>
</dbReference>
<dbReference type="Gene3D" id="1.10.540.10">
    <property type="entry name" value="Acyl-CoA dehydrogenase/oxidase, N-terminal domain"/>
    <property type="match status" value="1"/>
</dbReference>
<accession>A0A1H0Q552</accession>
<evidence type="ECO:0000256" key="4">
    <source>
        <dbReference type="ARBA" id="ARBA00022630"/>
    </source>
</evidence>
<dbReference type="InterPro" id="IPR009100">
    <property type="entry name" value="AcylCoA_DH/oxidase_NM_dom_sf"/>
</dbReference>
<dbReference type="PANTHER" id="PTHR43884">
    <property type="entry name" value="ACYL-COA DEHYDROGENASE"/>
    <property type="match status" value="1"/>
</dbReference>
<dbReference type="RefSeq" id="WP_092222081.1">
    <property type="nucleotide sequence ID" value="NZ_FNJI01000011.1"/>
</dbReference>
<dbReference type="InterPro" id="IPR013786">
    <property type="entry name" value="AcylCoA_DH/ox_N"/>
</dbReference>
<dbReference type="AlphaFoldDB" id="A0A1H0Q552"/>
<dbReference type="EMBL" id="FNJI01000011">
    <property type="protein sequence ID" value="SDP12532.1"/>
    <property type="molecule type" value="Genomic_DNA"/>
</dbReference>
<evidence type="ECO:0000256" key="7">
    <source>
        <dbReference type="ARBA" id="ARBA00052546"/>
    </source>
</evidence>
<protein>
    <submittedName>
        <fullName evidence="13">Acyl-CoA dehydrogenase</fullName>
    </submittedName>
</protein>
<dbReference type="Pfam" id="PF02770">
    <property type="entry name" value="Acyl-CoA_dh_M"/>
    <property type="match status" value="1"/>
</dbReference>
<evidence type="ECO:0000256" key="2">
    <source>
        <dbReference type="ARBA" id="ARBA00009347"/>
    </source>
</evidence>
<comment type="cofactor">
    <cofactor evidence="1 8">
        <name>FAD</name>
        <dbReference type="ChEBI" id="CHEBI:57692"/>
    </cofactor>
</comment>
<dbReference type="FunFam" id="1.20.140.10:FF:000019">
    <property type="entry name" value="Acyl-CoA dehydrogenase"/>
    <property type="match status" value="1"/>
</dbReference>
<dbReference type="STRING" id="91360.SAMN05660330_01856"/>
<dbReference type="InterPro" id="IPR049426">
    <property type="entry name" value="Acyl-CoA-dh-like_C"/>
</dbReference>
<dbReference type="Pfam" id="PF02771">
    <property type="entry name" value="Acyl-CoA_dh_N"/>
    <property type="match status" value="1"/>
</dbReference>
<evidence type="ECO:0000259" key="9">
    <source>
        <dbReference type="Pfam" id="PF00441"/>
    </source>
</evidence>
<keyword evidence="14" id="KW-1185">Reference proteome</keyword>
<feature type="domain" description="Acyl-CoA dehydrogenase/oxidase C-terminal" evidence="9">
    <location>
        <begin position="249"/>
        <end position="412"/>
    </location>
</feature>
<feature type="domain" description="Acyl-CoA oxidase/dehydrogenase middle" evidence="10">
    <location>
        <begin position="144"/>
        <end position="237"/>
    </location>
</feature>
<feature type="domain" description="Acyl-CoA dehydrogenase-like C-terminal" evidence="12">
    <location>
        <begin position="447"/>
        <end position="508"/>
    </location>
</feature>
<evidence type="ECO:0000256" key="5">
    <source>
        <dbReference type="ARBA" id="ARBA00022827"/>
    </source>
</evidence>
<proteinExistence type="inferred from homology"/>
<dbReference type="InterPro" id="IPR037069">
    <property type="entry name" value="AcylCoA_DH/ox_N_sf"/>
</dbReference>
<dbReference type="Pfam" id="PF21263">
    <property type="entry name" value="Acyl-CoA-dh_C"/>
    <property type="match status" value="1"/>
</dbReference>
<keyword evidence="4 8" id="KW-0285">Flavoprotein</keyword>
<reference evidence="13 14" key="1">
    <citation type="submission" date="2016-10" db="EMBL/GenBank/DDBJ databases">
        <authorList>
            <person name="de Groot N.N."/>
        </authorList>
    </citation>
    <scope>NUCLEOTIDE SEQUENCE [LARGE SCALE GENOMIC DNA]</scope>
    <source>
        <strain evidence="13 14">DSM 12130</strain>
    </source>
</reference>
<evidence type="ECO:0000256" key="6">
    <source>
        <dbReference type="ARBA" id="ARBA00023002"/>
    </source>
</evidence>
<feature type="domain" description="Acyl-CoA dehydrogenase/oxidase N-terminal" evidence="11">
    <location>
        <begin position="28"/>
        <end position="140"/>
    </location>
</feature>
<keyword evidence="6 8" id="KW-0560">Oxidoreductase</keyword>
<comment type="subunit">
    <text evidence="3">Homotetramer.</text>
</comment>
<dbReference type="PANTHER" id="PTHR43884:SF12">
    <property type="entry name" value="ISOVALERYL-COA DEHYDROGENASE, MITOCHONDRIAL-RELATED"/>
    <property type="match status" value="1"/>
</dbReference>
<dbReference type="SUPFAM" id="SSF56645">
    <property type="entry name" value="Acyl-CoA dehydrogenase NM domain-like"/>
    <property type="match status" value="1"/>
</dbReference>
<evidence type="ECO:0000259" key="11">
    <source>
        <dbReference type="Pfam" id="PF02771"/>
    </source>
</evidence>
<evidence type="ECO:0000313" key="13">
    <source>
        <dbReference type="EMBL" id="SDP12532.1"/>
    </source>
</evidence>
<dbReference type="FunFam" id="1.10.540.10:FF:000001">
    <property type="entry name" value="Very long-chain-specific acyl-CoA dehydrogenase, mitochondrial"/>
    <property type="match status" value="1"/>
</dbReference>
<organism evidence="13 14">
    <name type="scientific">Desulforhopalus singaporensis</name>
    <dbReference type="NCBI Taxonomy" id="91360"/>
    <lineage>
        <taxon>Bacteria</taxon>
        <taxon>Pseudomonadati</taxon>
        <taxon>Thermodesulfobacteriota</taxon>
        <taxon>Desulfobulbia</taxon>
        <taxon>Desulfobulbales</taxon>
        <taxon>Desulfocapsaceae</taxon>
        <taxon>Desulforhopalus</taxon>
    </lineage>
</organism>
<evidence type="ECO:0000256" key="8">
    <source>
        <dbReference type="RuleBase" id="RU362125"/>
    </source>
</evidence>
<dbReference type="OrthoDB" id="9765339at2"/>
<comment type="similarity">
    <text evidence="2 8">Belongs to the acyl-CoA dehydrogenase family.</text>
</comment>
<dbReference type="Pfam" id="PF00441">
    <property type="entry name" value="Acyl-CoA_dh_1"/>
    <property type="match status" value="1"/>
</dbReference>
<dbReference type="GO" id="GO:0050660">
    <property type="term" value="F:flavin adenine dinucleotide binding"/>
    <property type="evidence" value="ECO:0007669"/>
    <property type="project" value="InterPro"/>
</dbReference>
<name>A0A1H0Q552_9BACT</name>
<dbReference type="InterPro" id="IPR006091">
    <property type="entry name" value="Acyl-CoA_Oxase/DH_mid-dom"/>
</dbReference>
<evidence type="ECO:0000259" key="10">
    <source>
        <dbReference type="Pfam" id="PF02770"/>
    </source>
</evidence>
<dbReference type="InterPro" id="IPR009075">
    <property type="entry name" value="AcylCo_DH/oxidase_C"/>
</dbReference>
<sequence length="573" mass="63293">MTTTYGCGAGFLSEDIRCQDVFTPEDFSDEHKQIAGTTEQFVTNELQPVNDRLEAGDFELLVAKLRQSAELGLMMIDAPEEYGGMNLDKATSMVVTEKLAWAGNFGLTYMAHTGIGMLPLIYYGTRQQKERYLEKLVSAEYIGAYSLTEPDSGSDALGAKTTATLSEDGKHYILNGTKQFTTNTGFADLFTVFAKVDRKYFTAFLVERNYSGLSFGPEEKKMGLHGSSTRQVILDGVKVPVDNVLGEVGKGHKIAFNVLNIGRFKLGALCVGQEKYGLAEGARYANERKQFGVAISTFGAIKEKLADMTALTFASEAVVYRLAGMIDSRLALLDRDSDDYYADYQKGIEEYAAECALTKVFCTEAAARVIDEMLQVHGGYGYIAEYPIEQMYRDERVQRIYEGTNEINRLLIPTLLMRKLPSQQADDAGHFEDEELFGKERQLLRTMKRTYLALSGRAAQKFGDTIGGEQEVLLALADMAIQIFALESAVLRAGKASFQASAARQELYRAVIKICAFTGRSSFITGAEKCALFLQDEEIIAFLAAEAPLGPCDLLGAKRLLADAVSREEKYIF</sequence>
<keyword evidence="5 8" id="KW-0274">FAD</keyword>
<evidence type="ECO:0000259" key="12">
    <source>
        <dbReference type="Pfam" id="PF21263"/>
    </source>
</evidence>
<dbReference type="InterPro" id="IPR046373">
    <property type="entry name" value="Acyl-CoA_Oxase/DH_mid-dom_sf"/>
</dbReference>
<evidence type="ECO:0000256" key="3">
    <source>
        <dbReference type="ARBA" id="ARBA00011881"/>
    </source>
</evidence>